<evidence type="ECO:0000256" key="7">
    <source>
        <dbReference type="HAMAP-Rule" id="MF_02065"/>
    </source>
</evidence>
<dbReference type="Proteomes" id="UP000182938">
    <property type="component" value="Chromosome"/>
</dbReference>
<dbReference type="CDD" id="cd08010">
    <property type="entry name" value="MltG_like"/>
    <property type="match status" value="1"/>
</dbReference>
<dbReference type="Pfam" id="PF02618">
    <property type="entry name" value="YceG"/>
    <property type="match status" value="1"/>
</dbReference>
<dbReference type="PANTHER" id="PTHR30518">
    <property type="entry name" value="ENDOLYTIC MUREIN TRANSGLYCOSYLASE"/>
    <property type="match status" value="1"/>
</dbReference>
<dbReference type="KEGG" id="jte:ASJ30_08815"/>
<gene>
    <name evidence="7" type="primary">mltG</name>
    <name evidence="9" type="ORF">ASJ30_08815</name>
</gene>
<dbReference type="GO" id="GO:0005886">
    <property type="term" value="C:plasma membrane"/>
    <property type="evidence" value="ECO:0007669"/>
    <property type="project" value="UniProtKB-SubCell"/>
</dbReference>
<dbReference type="Gene3D" id="3.30.1490.480">
    <property type="entry name" value="Endolytic murein transglycosylase"/>
    <property type="match status" value="1"/>
</dbReference>
<keyword evidence="5 7" id="KW-0456">Lyase</keyword>
<dbReference type="EC" id="4.2.2.29" evidence="7"/>
<organism evidence="9 10">
    <name type="scientific">Janibacter indicus</name>
    <dbReference type="NCBI Taxonomy" id="857417"/>
    <lineage>
        <taxon>Bacteria</taxon>
        <taxon>Bacillati</taxon>
        <taxon>Actinomycetota</taxon>
        <taxon>Actinomycetes</taxon>
        <taxon>Micrococcales</taxon>
        <taxon>Intrasporangiaceae</taxon>
        <taxon>Janibacter</taxon>
    </lineage>
</organism>
<keyword evidence="10" id="KW-1185">Reference proteome</keyword>
<protein>
    <recommendedName>
        <fullName evidence="7">Endolytic murein transglycosylase</fullName>
        <ecNumber evidence="7">4.2.2.29</ecNumber>
    </recommendedName>
    <alternativeName>
        <fullName evidence="7">Peptidoglycan lytic transglycosylase</fullName>
    </alternativeName>
    <alternativeName>
        <fullName evidence="7">Peptidoglycan polymerization terminase</fullName>
    </alternativeName>
</protein>
<evidence type="ECO:0000256" key="5">
    <source>
        <dbReference type="ARBA" id="ARBA00023239"/>
    </source>
</evidence>
<feature type="transmembrane region" description="Helical" evidence="7">
    <location>
        <begin position="33"/>
        <end position="56"/>
    </location>
</feature>
<keyword evidence="3 7" id="KW-1133">Transmembrane helix</keyword>
<evidence type="ECO:0000313" key="10">
    <source>
        <dbReference type="Proteomes" id="UP000182938"/>
    </source>
</evidence>
<keyword evidence="1 7" id="KW-1003">Cell membrane</keyword>
<dbReference type="GO" id="GO:0071555">
    <property type="term" value="P:cell wall organization"/>
    <property type="evidence" value="ECO:0007669"/>
    <property type="project" value="UniProtKB-KW"/>
</dbReference>
<feature type="site" description="Important for catalytic activity" evidence="7">
    <location>
        <position position="254"/>
    </location>
</feature>
<dbReference type="HAMAP" id="MF_02065">
    <property type="entry name" value="MltG"/>
    <property type="match status" value="1"/>
</dbReference>
<evidence type="ECO:0000256" key="8">
    <source>
        <dbReference type="SAM" id="MobiDB-lite"/>
    </source>
</evidence>
<evidence type="ECO:0000313" key="9">
    <source>
        <dbReference type="EMBL" id="APH01621.1"/>
    </source>
</evidence>
<feature type="region of interest" description="Disordered" evidence="8">
    <location>
        <begin position="1"/>
        <end position="32"/>
    </location>
</feature>
<comment type="subcellular location">
    <subcellularLocation>
        <location evidence="7">Cell membrane</location>
        <topology evidence="7">Single-pass membrane protein</topology>
    </subcellularLocation>
</comment>
<evidence type="ECO:0000256" key="4">
    <source>
        <dbReference type="ARBA" id="ARBA00023136"/>
    </source>
</evidence>
<reference evidence="9 10" key="1">
    <citation type="submission" date="2015-11" db="EMBL/GenBank/DDBJ databases">
        <authorList>
            <person name="Zhang Y."/>
            <person name="Guo Z."/>
        </authorList>
    </citation>
    <scope>NUCLEOTIDE SEQUENCE [LARGE SCALE GENOMIC DNA]</scope>
    <source>
        <strain evidence="9 10">YFY001</strain>
    </source>
</reference>
<dbReference type="NCBIfam" id="TIGR00247">
    <property type="entry name" value="endolytic transglycosylase MltG"/>
    <property type="match status" value="1"/>
</dbReference>
<evidence type="ECO:0000256" key="3">
    <source>
        <dbReference type="ARBA" id="ARBA00022989"/>
    </source>
</evidence>
<sequence length="383" mass="41604">MNQLDDDIFDDGPREHGHTRRQRRSKEARSSRSGGAGCLAMVIAAAVVVGAVFFAFGSLRSMIPGGSEDKDFEGPGHGKVEVEVASGQAGSEIGETLVEAGVIKSTSSFTEVAATQPDKAASIQPGTYAMLKEMKAADAFDRLLDPKNRVAKGITIPEGLWRSEIYTKLSEGTDVPVADYEKAEKSAQLKLPDEAEGDLEGWLFPSTYEFDKDATAVEQLNEMISMTTKELEKAGVERADWERTLTIASIVEGEAGAADRGKVARVIENRLEDVGGPTVGMLNMDSTVHYVFQERGKAGTTDEMRNSDSPYNTYKHTGLPPGPINNPGAEAIKAAGNPDEGDWLFFVTVDPDTGETKFAETQREHDNNVKEFEQWCADNQDRC</sequence>
<dbReference type="EMBL" id="CP013290">
    <property type="protein sequence ID" value="APH01621.1"/>
    <property type="molecule type" value="Genomic_DNA"/>
</dbReference>
<keyword evidence="2 7" id="KW-0812">Transmembrane</keyword>
<accession>A0A1L3MH16</accession>
<keyword evidence="4 7" id="KW-0472">Membrane</keyword>
<comment type="similarity">
    <text evidence="7">Belongs to the transglycosylase MltG family.</text>
</comment>
<evidence type="ECO:0000256" key="6">
    <source>
        <dbReference type="ARBA" id="ARBA00023316"/>
    </source>
</evidence>
<proteinExistence type="inferred from homology"/>
<evidence type="ECO:0000256" key="1">
    <source>
        <dbReference type="ARBA" id="ARBA00022475"/>
    </source>
</evidence>
<name>A0A1L3MH16_9MICO</name>
<keyword evidence="6 7" id="KW-0961">Cell wall biogenesis/degradation</keyword>
<comment type="function">
    <text evidence="7">Functions as a peptidoglycan terminase that cleaves nascent peptidoglycan strands endolytically to terminate their elongation.</text>
</comment>
<dbReference type="InterPro" id="IPR003770">
    <property type="entry name" value="MLTG-like"/>
</dbReference>
<evidence type="ECO:0000256" key="2">
    <source>
        <dbReference type="ARBA" id="ARBA00022692"/>
    </source>
</evidence>
<feature type="compositionally biased region" description="Acidic residues" evidence="8">
    <location>
        <begin position="1"/>
        <end position="10"/>
    </location>
</feature>
<dbReference type="AlphaFoldDB" id="A0A1L3MH16"/>
<dbReference type="RefSeq" id="WP_072624774.1">
    <property type="nucleotide sequence ID" value="NZ_CP013290.1"/>
</dbReference>
<dbReference type="PANTHER" id="PTHR30518:SF2">
    <property type="entry name" value="ENDOLYTIC MUREIN TRANSGLYCOSYLASE"/>
    <property type="match status" value="1"/>
</dbReference>
<comment type="catalytic activity">
    <reaction evidence="7">
        <text>a peptidoglycan chain = a peptidoglycan chain with N-acetyl-1,6-anhydromuramyl-[peptide] at the reducing end + a peptidoglycan chain with N-acetylglucosamine at the non-reducing end.</text>
        <dbReference type="EC" id="4.2.2.29"/>
    </reaction>
</comment>
<dbReference type="GO" id="GO:0008932">
    <property type="term" value="F:lytic endotransglycosylase activity"/>
    <property type="evidence" value="ECO:0007669"/>
    <property type="project" value="UniProtKB-UniRule"/>
</dbReference>
<dbReference type="GO" id="GO:0009252">
    <property type="term" value="P:peptidoglycan biosynthetic process"/>
    <property type="evidence" value="ECO:0007669"/>
    <property type="project" value="UniProtKB-UniRule"/>
</dbReference>